<gene>
    <name evidence="1" type="ORF">BJ981_004605</name>
</gene>
<evidence type="ECO:0000313" key="1">
    <source>
        <dbReference type="EMBL" id="MBB5628906.1"/>
    </source>
</evidence>
<reference evidence="1 2" key="1">
    <citation type="submission" date="2020-08" db="EMBL/GenBank/DDBJ databases">
        <title>Sequencing the genomes of 1000 actinobacteria strains.</title>
        <authorList>
            <person name="Klenk H.-P."/>
        </authorList>
    </citation>
    <scope>NUCLEOTIDE SEQUENCE [LARGE SCALE GENOMIC DNA]</scope>
    <source>
        <strain evidence="1 2">DSM 45790</strain>
    </source>
</reference>
<dbReference type="AlphaFoldDB" id="A0A7W8Z7K5"/>
<name>A0A7W8Z7K5_9ACTN</name>
<evidence type="ECO:0000313" key="2">
    <source>
        <dbReference type="Proteomes" id="UP000588112"/>
    </source>
</evidence>
<dbReference type="EMBL" id="JACHBR010000001">
    <property type="protein sequence ID" value="MBB5628906.1"/>
    <property type="molecule type" value="Genomic_DNA"/>
</dbReference>
<protein>
    <submittedName>
        <fullName evidence="1">Uncharacterized protein</fullName>
    </submittedName>
</protein>
<proteinExistence type="predicted"/>
<accession>A0A7W8Z7K5</accession>
<dbReference type="RefSeq" id="WP_184616460.1">
    <property type="nucleotide sequence ID" value="NZ_BOOS01000002.1"/>
</dbReference>
<keyword evidence="2" id="KW-1185">Reference proteome</keyword>
<dbReference type="Proteomes" id="UP000588112">
    <property type="component" value="Unassembled WGS sequence"/>
</dbReference>
<organism evidence="1 2">
    <name type="scientific">Sphaerisporangium krabiense</name>
    <dbReference type="NCBI Taxonomy" id="763782"/>
    <lineage>
        <taxon>Bacteria</taxon>
        <taxon>Bacillati</taxon>
        <taxon>Actinomycetota</taxon>
        <taxon>Actinomycetes</taxon>
        <taxon>Streptosporangiales</taxon>
        <taxon>Streptosporangiaceae</taxon>
        <taxon>Sphaerisporangium</taxon>
    </lineage>
</organism>
<sequence>MGVTEDAFLSLVHGWVRAACQEWNYPEVSDSYFAAVHQRVPAGVRALVAAAHHDGVIKPVGGYRFTLLGLAPGKGPYAWVSRHNEQRTPSINWEYLVQAVEYARLYAALAPKGYLIAMEDRLMDITVSDASGTLQWDIEVQERAAEIPAFLQRLAAHGHAGVDLDAPDRGNDPLRKAKYLLRHRPLYFSAAAIGLRRDFQVTYATGNKFILIDDMVPLT</sequence>
<comment type="caution">
    <text evidence="1">The sequence shown here is derived from an EMBL/GenBank/DDBJ whole genome shotgun (WGS) entry which is preliminary data.</text>
</comment>